<evidence type="ECO:0000256" key="6">
    <source>
        <dbReference type="ARBA" id="ARBA00023136"/>
    </source>
</evidence>
<evidence type="ECO:0000256" key="3">
    <source>
        <dbReference type="ARBA" id="ARBA00022692"/>
    </source>
</evidence>
<feature type="domain" description="POTRA" evidence="10">
    <location>
        <begin position="352"/>
        <end position="426"/>
    </location>
</feature>
<feature type="signal peptide" evidence="8">
    <location>
        <begin position="1"/>
        <end position="23"/>
    </location>
</feature>
<evidence type="ECO:0000256" key="8">
    <source>
        <dbReference type="HAMAP-Rule" id="MF_01430"/>
    </source>
</evidence>
<evidence type="ECO:0000256" key="9">
    <source>
        <dbReference type="NCBIfam" id="TIGR03303"/>
    </source>
</evidence>
<feature type="domain" description="POTRA" evidence="10">
    <location>
        <begin position="180"/>
        <end position="268"/>
    </location>
</feature>
<organism evidence="11 12">
    <name type="scientific">Ferrimonas lipolytica</name>
    <dbReference type="NCBI Taxonomy" id="2724191"/>
    <lineage>
        <taxon>Bacteria</taxon>
        <taxon>Pseudomonadati</taxon>
        <taxon>Pseudomonadota</taxon>
        <taxon>Gammaproteobacteria</taxon>
        <taxon>Alteromonadales</taxon>
        <taxon>Ferrimonadaceae</taxon>
        <taxon>Ferrimonas</taxon>
    </lineage>
</organism>
<comment type="subcellular location">
    <subcellularLocation>
        <location evidence="8">Cell outer membrane</location>
    </subcellularLocation>
    <subcellularLocation>
        <location evidence="1">Membrane</location>
    </subcellularLocation>
</comment>
<feature type="domain" description="POTRA" evidence="10">
    <location>
        <begin position="29"/>
        <end position="96"/>
    </location>
</feature>
<evidence type="ECO:0000313" key="11">
    <source>
        <dbReference type="EMBL" id="QIZ77387.1"/>
    </source>
</evidence>
<feature type="domain" description="POTRA" evidence="10">
    <location>
        <begin position="97"/>
        <end position="177"/>
    </location>
</feature>
<comment type="similarity">
    <text evidence="8">Belongs to the BamA family.</text>
</comment>
<dbReference type="Pfam" id="PF07244">
    <property type="entry name" value="POTRA"/>
    <property type="match status" value="4"/>
</dbReference>
<dbReference type="NCBIfam" id="TIGR03303">
    <property type="entry name" value="OM_YaeT"/>
    <property type="match status" value="1"/>
</dbReference>
<dbReference type="FunFam" id="3.10.20.310:FF:000002">
    <property type="entry name" value="Outer membrane protein assembly factor BamA"/>
    <property type="match status" value="1"/>
</dbReference>
<keyword evidence="7 8" id="KW-0998">Cell outer membrane</keyword>
<evidence type="ECO:0000256" key="5">
    <source>
        <dbReference type="ARBA" id="ARBA00022737"/>
    </source>
</evidence>
<dbReference type="EMBL" id="CP051180">
    <property type="protein sequence ID" value="QIZ77387.1"/>
    <property type="molecule type" value="Genomic_DNA"/>
</dbReference>
<keyword evidence="4 8" id="KW-0732">Signal</keyword>
<reference evidence="11 12" key="1">
    <citation type="submission" date="2020-04" db="EMBL/GenBank/DDBJ databases">
        <title>Ferrimonas sp. S7 isolated from sea water.</title>
        <authorList>
            <person name="Bae S.S."/>
            <person name="Baek K."/>
        </authorList>
    </citation>
    <scope>NUCLEOTIDE SEQUENCE [LARGE SCALE GENOMIC DNA]</scope>
    <source>
        <strain evidence="11 12">S7</strain>
    </source>
</reference>
<dbReference type="Gene3D" id="3.10.20.310">
    <property type="entry name" value="membrane protein fhac"/>
    <property type="match status" value="5"/>
</dbReference>
<dbReference type="GO" id="GO:0051205">
    <property type="term" value="P:protein insertion into membrane"/>
    <property type="evidence" value="ECO:0007669"/>
    <property type="project" value="UniProtKB-UniRule"/>
</dbReference>
<dbReference type="InterPro" id="IPR023707">
    <property type="entry name" value="OM_assembly_BamA"/>
</dbReference>
<dbReference type="GO" id="GO:0043165">
    <property type="term" value="P:Gram-negative-bacterium-type cell outer membrane assembly"/>
    <property type="evidence" value="ECO:0007669"/>
    <property type="project" value="UniProtKB-UniRule"/>
</dbReference>
<dbReference type="PIRSF" id="PIRSF006076">
    <property type="entry name" value="OM_assembly_OMP85"/>
    <property type="match status" value="1"/>
</dbReference>
<dbReference type="InterPro" id="IPR034746">
    <property type="entry name" value="POTRA"/>
</dbReference>
<sequence length="828" mass="92519" precursor="true">MKLNKTMASMLLIGATFSGAGQAARFEPFVVEDIKVEGLQRVALGAALLNLPVNVGDQLDEVSLQRAMKSLYRSSNFEDVRAVRDDGTLIITVRERPTISSINLDGNSDIKDEQLQESLDGSGIKIGEPLDRTVLSEIETGLQDFYYSVGKYNAKVKAQLIDLPRNRVELKLTFEEGAAAEIKQINVVGNEVYPDKELIGQLELTDYVAWWDFFGERRYQKQMLEGDLETITSYYQDRGYIKFKVDSTQVSMTPDKKGLYVTINVEEGEQYNVKEVNLTGDLLGKRELLESLVPIESGTLYNAAEVTYVEEVISKFLGRFGYAYPTVKTYPEIDDETNEVSLNINIDPGKRIYVRNVNFSGNAVTKDEVLRREMRQMEGAWLSNRNIELSKSRLNRLGFFETVESTTTPVPGSDDQVDVDFTVKEQPSGSFNFGVGFGTESGLSLQFGLSQSNFMGTGNSVGLSINTTDYSKSIDVSYTDPYFTRYGVSGGVSVYWSSFDADEYYLESYKNDSYGIAFNTSWPLNEYNRLGLGFGYRHNELSEVSPYQQVLTFYNIYADLDDADSTLAFDNFELNASWNRSTLNRGQFPTDGDSQKLSGKVTIPGSDNEYFKLSFDSSYYQPINRAHSWVFLARGKLGYGNGYGTHNGHDQILPFWENFYAGGSTILRGFETNSVGPRAFYLTGNSSDCPPDSSGFGGCQIVGDPGEISVDEGSSIGGNAIATLSFELIVPTPFLDEAYSKSVRTSLFFDAGNVWDTEFDIDKYRGTAQSEFDEIDDYADWNRIRASTGLSVQWISPMGPMIFSLAKPLKEYEGDKDEVFSFNIGRTF</sequence>
<dbReference type="PANTHER" id="PTHR12815">
    <property type="entry name" value="SORTING AND ASSEMBLY MACHINERY SAMM50 PROTEIN FAMILY MEMBER"/>
    <property type="match status" value="1"/>
</dbReference>
<dbReference type="Proteomes" id="UP000501602">
    <property type="component" value="Chromosome"/>
</dbReference>
<dbReference type="PROSITE" id="PS51779">
    <property type="entry name" value="POTRA"/>
    <property type="match status" value="5"/>
</dbReference>
<proteinExistence type="inferred from homology"/>
<feature type="chain" id="PRO_5026407911" description="Outer membrane protein assembly factor BamA" evidence="8">
    <location>
        <begin position="24"/>
        <end position="828"/>
    </location>
</feature>
<accession>A0A6H1UE52</accession>
<dbReference type="FunFam" id="3.10.20.310:FF:000001">
    <property type="entry name" value="Outer membrane protein assembly factor BamA"/>
    <property type="match status" value="1"/>
</dbReference>
<dbReference type="FunFam" id="3.10.20.310:FF:000003">
    <property type="entry name" value="Outer membrane protein assembly factor BamA"/>
    <property type="match status" value="1"/>
</dbReference>
<dbReference type="PANTHER" id="PTHR12815:SF23">
    <property type="entry name" value="OUTER MEMBRANE PROTEIN ASSEMBLY FACTOR BAMA"/>
    <property type="match status" value="1"/>
</dbReference>
<dbReference type="FunFam" id="2.40.160.50:FF:000001">
    <property type="entry name" value="Outer membrane protein assembly factor BamA"/>
    <property type="match status" value="1"/>
</dbReference>
<keyword evidence="6 8" id="KW-0472">Membrane</keyword>
<dbReference type="InterPro" id="IPR039910">
    <property type="entry name" value="D15-like"/>
</dbReference>
<keyword evidence="5 8" id="KW-0677">Repeat</keyword>
<keyword evidence="2 8" id="KW-1134">Transmembrane beta strand</keyword>
<dbReference type="InterPro" id="IPR010827">
    <property type="entry name" value="BamA/TamA_POTRA"/>
</dbReference>
<name>A0A6H1UE52_9GAMM</name>
<comment type="function">
    <text evidence="8">Part of the outer membrane protein assembly complex, which is involved in assembly and insertion of beta-barrel proteins into the outer membrane.</text>
</comment>
<feature type="domain" description="POTRA" evidence="10">
    <location>
        <begin position="271"/>
        <end position="349"/>
    </location>
</feature>
<evidence type="ECO:0000256" key="1">
    <source>
        <dbReference type="ARBA" id="ARBA00004370"/>
    </source>
</evidence>
<protein>
    <recommendedName>
        <fullName evidence="8 9">Outer membrane protein assembly factor BamA</fullName>
    </recommendedName>
</protein>
<dbReference type="HAMAP" id="MF_01430">
    <property type="entry name" value="OM_assembly_BamA"/>
    <property type="match status" value="1"/>
</dbReference>
<evidence type="ECO:0000259" key="10">
    <source>
        <dbReference type="PROSITE" id="PS51779"/>
    </source>
</evidence>
<dbReference type="InterPro" id="IPR000184">
    <property type="entry name" value="Bac_surfAg_D15"/>
</dbReference>
<dbReference type="KEGG" id="fes:HER31_11145"/>
<dbReference type="GO" id="GO:1990063">
    <property type="term" value="C:Bam protein complex"/>
    <property type="evidence" value="ECO:0007669"/>
    <property type="project" value="TreeGrafter"/>
</dbReference>
<comment type="subunit">
    <text evidence="8">Part of the Bam complex.</text>
</comment>
<keyword evidence="3 8" id="KW-0812">Transmembrane</keyword>
<evidence type="ECO:0000256" key="7">
    <source>
        <dbReference type="ARBA" id="ARBA00023237"/>
    </source>
</evidence>
<dbReference type="RefSeq" id="WP_168660647.1">
    <property type="nucleotide sequence ID" value="NZ_CP051180.1"/>
</dbReference>
<evidence type="ECO:0000313" key="12">
    <source>
        <dbReference type="Proteomes" id="UP000501602"/>
    </source>
</evidence>
<keyword evidence="12" id="KW-1185">Reference proteome</keyword>
<gene>
    <name evidence="8 11" type="primary">bamA</name>
    <name evidence="11" type="ORF">HER31_11145</name>
</gene>
<dbReference type="Gene3D" id="2.40.160.50">
    <property type="entry name" value="membrane protein fhac: a member of the omp85/tpsb transporter family"/>
    <property type="match status" value="1"/>
</dbReference>
<dbReference type="AlphaFoldDB" id="A0A6H1UE52"/>
<evidence type="ECO:0000256" key="2">
    <source>
        <dbReference type="ARBA" id="ARBA00022452"/>
    </source>
</evidence>
<evidence type="ECO:0000256" key="4">
    <source>
        <dbReference type="ARBA" id="ARBA00022729"/>
    </source>
</evidence>
<dbReference type="Pfam" id="PF01103">
    <property type="entry name" value="Omp85"/>
    <property type="match status" value="1"/>
</dbReference>